<sequence length="366" mass="41968">MFLSEHYNPNKIFHPGVTLQETLDSFEMSQIDLALRTGLTPKTINEIIQEKNPITPETAIKFASVFGTSANFWNNLQRNYEADLIRLEENKKLSDETIHLNRFSICYTELIKIGCVKNTRDKKEKVKSLLNFFSVSSLSLVPNIQVAAFRQSKHENVNKESLAAWLRCGELVAQKIETLGFDRALLQSSIPKLRSLTREEDSKKLNIELEKICTGFGVALVVVPYFKNTHVNGAAWWVNQDKPIIQLSFKGHCIDSFWFTFFHEVGHLLKHGKKEQFIDYKKSGNDHGLELENEADKFANDTLIPQGQYDDFIGKKDFRPSSIDRFATEVGVSPSIVAGRICYTYRKSKKIWKILSPLRKRYVISV</sequence>
<dbReference type="InterPro" id="IPR013430">
    <property type="entry name" value="Toxin_antidote_HigA"/>
</dbReference>
<dbReference type="Proteomes" id="UP000034108">
    <property type="component" value="Unassembled WGS sequence"/>
</dbReference>
<dbReference type="SUPFAM" id="SSF47413">
    <property type="entry name" value="lambda repressor-like DNA-binding domains"/>
    <property type="match status" value="1"/>
</dbReference>
<protein>
    <submittedName>
        <fullName evidence="4">Plasmid maintenance system antidote protein, XRE family</fullName>
    </submittedName>
</protein>
<evidence type="ECO:0000256" key="2">
    <source>
        <dbReference type="ARBA" id="ARBA00023125"/>
    </source>
</evidence>
<accession>A0A0G0YA27</accession>
<dbReference type="AlphaFoldDB" id="A0A0G0YA27"/>
<reference evidence="4 5" key="1">
    <citation type="journal article" date="2015" name="Nature">
        <title>rRNA introns, odd ribosomes, and small enigmatic genomes across a large radiation of phyla.</title>
        <authorList>
            <person name="Brown C.T."/>
            <person name="Hug L.A."/>
            <person name="Thomas B.C."/>
            <person name="Sharon I."/>
            <person name="Castelle C.J."/>
            <person name="Singh A."/>
            <person name="Wilkins M.J."/>
            <person name="Williams K.H."/>
            <person name="Banfield J.F."/>
        </authorList>
    </citation>
    <scope>NUCLEOTIDE SEQUENCE [LARGE SCALE GENOMIC DNA]</scope>
</reference>
<dbReference type="Pfam" id="PF06114">
    <property type="entry name" value="Peptidase_M78"/>
    <property type="match status" value="1"/>
</dbReference>
<dbReference type="SMART" id="SM00530">
    <property type="entry name" value="HTH_XRE"/>
    <property type="match status" value="1"/>
</dbReference>
<dbReference type="NCBIfam" id="TIGR02607">
    <property type="entry name" value="antidote_HigA"/>
    <property type="match status" value="1"/>
</dbReference>
<dbReference type="STRING" id="1619048.UU49_C0035G0006"/>
<evidence type="ECO:0000256" key="1">
    <source>
        <dbReference type="ARBA" id="ARBA00007227"/>
    </source>
</evidence>
<keyword evidence="2" id="KW-0238">DNA-binding</keyword>
<dbReference type="InterPro" id="IPR010359">
    <property type="entry name" value="IrrE_HExxH"/>
</dbReference>
<dbReference type="Gene3D" id="1.10.10.2910">
    <property type="match status" value="1"/>
</dbReference>
<dbReference type="PANTHER" id="PTHR36924">
    <property type="entry name" value="ANTITOXIN HIGA-1"/>
    <property type="match status" value="1"/>
</dbReference>
<dbReference type="PROSITE" id="PS50943">
    <property type="entry name" value="HTH_CROC1"/>
    <property type="match status" value="1"/>
</dbReference>
<dbReference type="PATRIC" id="fig|1619048.3.peg.759"/>
<dbReference type="Pfam" id="PF01381">
    <property type="entry name" value="HTH_3"/>
    <property type="match status" value="1"/>
</dbReference>
<organism evidence="4 5">
    <name type="scientific">Candidatus Magasanikbacteria bacterium GW2011_GWC2_41_17</name>
    <dbReference type="NCBI Taxonomy" id="1619048"/>
    <lineage>
        <taxon>Bacteria</taxon>
        <taxon>Candidatus Magasanikiibacteriota</taxon>
    </lineage>
</organism>
<proteinExistence type="inferred from homology"/>
<gene>
    <name evidence="4" type="ORF">UU49_C0035G0006</name>
</gene>
<evidence type="ECO:0000313" key="5">
    <source>
        <dbReference type="Proteomes" id="UP000034108"/>
    </source>
</evidence>
<dbReference type="PANTHER" id="PTHR36924:SF1">
    <property type="entry name" value="ANTITOXIN HIGA-1"/>
    <property type="match status" value="1"/>
</dbReference>
<dbReference type="EMBL" id="LCAV01000035">
    <property type="protein sequence ID" value="KKR97092.1"/>
    <property type="molecule type" value="Genomic_DNA"/>
</dbReference>
<dbReference type="InterPro" id="IPR010982">
    <property type="entry name" value="Lambda_DNA-bd_dom_sf"/>
</dbReference>
<dbReference type="CDD" id="cd00093">
    <property type="entry name" value="HTH_XRE"/>
    <property type="match status" value="1"/>
</dbReference>
<feature type="domain" description="HTH cro/C1-type" evidence="3">
    <location>
        <begin position="28"/>
        <end position="73"/>
    </location>
</feature>
<dbReference type="Gene3D" id="1.10.260.40">
    <property type="entry name" value="lambda repressor-like DNA-binding domains"/>
    <property type="match status" value="1"/>
</dbReference>
<evidence type="ECO:0000313" key="4">
    <source>
        <dbReference type="EMBL" id="KKR97092.1"/>
    </source>
</evidence>
<name>A0A0G0YA27_9BACT</name>
<comment type="caution">
    <text evidence="4">The sequence shown here is derived from an EMBL/GenBank/DDBJ whole genome shotgun (WGS) entry which is preliminary data.</text>
</comment>
<dbReference type="InterPro" id="IPR001387">
    <property type="entry name" value="Cro/C1-type_HTH"/>
</dbReference>
<evidence type="ECO:0000259" key="3">
    <source>
        <dbReference type="PROSITE" id="PS50943"/>
    </source>
</evidence>
<dbReference type="GO" id="GO:0003677">
    <property type="term" value="F:DNA binding"/>
    <property type="evidence" value="ECO:0007669"/>
    <property type="project" value="UniProtKB-KW"/>
</dbReference>
<comment type="similarity">
    <text evidence="1">Belongs to the short-chain fatty acyl-CoA assimilation regulator (ScfR) family.</text>
</comment>